<reference evidence="2 3" key="1">
    <citation type="submission" date="2021-10" db="EMBL/GenBank/DDBJ databases">
        <title>Alishewanella koreense sp. nov. isolated from seawater of southwestern coast in South Korea and the proposal for the reclassification of Rheinheimera perlucida and Rheinheimera tuosuensis as Arsukibacterium perlucida and Arsukibacterium tuosuensis.</title>
        <authorList>
            <person name="Kim K.H."/>
            <person name="Ruan W."/>
            <person name="Kim K.R."/>
            <person name="Baek J.H."/>
            <person name="Jeon C.O."/>
        </authorList>
    </citation>
    <scope>NUCLEOTIDE SEQUENCE [LARGE SCALE GENOMIC DNA]</scope>
    <source>
        <strain evidence="2 3">16-MA</strain>
    </source>
</reference>
<feature type="transmembrane region" description="Helical" evidence="1">
    <location>
        <begin position="34"/>
        <end position="58"/>
    </location>
</feature>
<dbReference type="RefSeq" id="WP_226751385.1">
    <property type="nucleotide sequence ID" value="NZ_JAEINI020000006.1"/>
</dbReference>
<organism evidence="2 3">
    <name type="scientific">Alishewanella maricola</name>
    <dbReference type="NCBI Taxonomy" id="2795740"/>
    <lineage>
        <taxon>Bacteria</taxon>
        <taxon>Pseudomonadati</taxon>
        <taxon>Pseudomonadota</taxon>
        <taxon>Gammaproteobacteria</taxon>
        <taxon>Alteromonadales</taxon>
        <taxon>Alteromonadaceae</taxon>
        <taxon>Alishewanella</taxon>
    </lineage>
</organism>
<protein>
    <recommendedName>
        <fullName evidence="4">DUF4760 domain-containing protein</fullName>
    </recommendedName>
</protein>
<keyword evidence="1" id="KW-1133">Transmembrane helix</keyword>
<evidence type="ECO:0000313" key="3">
    <source>
        <dbReference type="Proteomes" id="UP000633814"/>
    </source>
</evidence>
<name>A0ABS8C4R5_9ALTE</name>
<dbReference type="EMBL" id="JAEINI020000006">
    <property type="protein sequence ID" value="MCB5227324.1"/>
    <property type="molecule type" value="Genomic_DNA"/>
</dbReference>
<comment type="caution">
    <text evidence="2">The sequence shown here is derived from an EMBL/GenBank/DDBJ whole genome shotgun (WGS) entry which is preliminary data.</text>
</comment>
<proteinExistence type="predicted"/>
<evidence type="ECO:0000256" key="1">
    <source>
        <dbReference type="SAM" id="Phobius"/>
    </source>
</evidence>
<keyword evidence="1" id="KW-0472">Membrane</keyword>
<dbReference type="Proteomes" id="UP000633814">
    <property type="component" value="Unassembled WGS sequence"/>
</dbReference>
<sequence length="202" mass="22866">MKDSFFYTLILVLVFFAGAVTAFSWDISLSNLANYASILSALISLGAVIFAVHTVSVWKKPLKLEIILENTLIGRKLYSHLTSLSVQIFESLDENIDVQEKVFSSITKEIDANSGLLDQVLFNRYTLTHQKTASFLRMERAAMSLSFAMYDLGIITKRHYPATDEVLNNRLNQIRDSIDSFIILLNDHRKDLQAQVESLSVQ</sequence>
<keyword evidence="1" id="KW-0812">Transmembrane</keyword>
<keyword evidence="3" id="KW-1185">Reference proteome</keyword>
<evidence type="ECO:0000313" key="2">
    <source>
        <dbReference type="EMBL" id="MCB5227324.1"/>
    </source>
</evidence>
<accession>A0ABS8C4R5</accession>
<evidence type="ECO:0008006" key="4">
    <source>
        <dbReference type="Google" id="ProtNLM"/>
    </source>
</evidence>
<gene>
    <name evidence="2" type="ORF">JAO78_010910</name>
</gene>